<keyword evidence="5" id="KW-0378">Hydrolase</keyword>
<dbReference type="Pfam" id="PF00929">
    <property type="entry name" value="RNase_T"/>
    <property type="match status" value="1"/>
</dbReference>
<dbReference type="SUPFAM" id="SSF53098">
    <property type="entry name" value="Ribonuclease H-like"/>
    <property type="match status" value="1"/>
</dbReference>
<evidence type="ECO:0000256" key="3">
    <source>
        <dbReference type="ARBA" id="ARBA00016937"/>
    </source>
</evidence>
<keyword evidence="7" id="KW-0539">Nucleus</keyword>
<dbReference type="Proteomes" id="UP000836841">
    <property type="component" value="Chromosome 3"/>
</dbReference>
<keyword evidence="4" id="KW-0540">Nuclease</keyword>
<evidence type="ECO:0000259" key="8">
    <source>
        <dbReference type="SMART" id="SM00479"/>
    </source>
</evidence>
<keyword evidence="6" id="KW-0269">Exonuclease</keyword>
<dbReference type="PANTHER" id="PTHR12801">
    <property type="entry name" value="RNA EXONUCLEASE REXO1 / RECO3 FAMILY MEMBER-RELATED"/>
    <property type="match status" value="1"/>
</dbReference>
<dbReference type="InterPro" id="IPR047021">
    <property type="entry name" value="REXO1/3/4-like"/>
</dbReference>
<dbReference type="SMART" id="SM00479">
    <property type="entry name" value="EXOIII"/>
    <property type="match status" value="1"/>
</dbReference>
<dbReference type="GO" id="GO:0003676">
    <property type="term" value="F:nucleic acid binding"/>
    <property type="evidence" value="ECO:0007669"/>
    <property type="project" value="InterPro"/>
</dbReference>
<feature type="non-terminal residue" evidence="9">
    <location>
        <position position="323"/>
    </location>
</feature>
<dbReference type="InterPro" id="IPR037431">
    <property type="entry name" value="REX4_DEDDh_dom"/>
</dbReference>
<proteinExistence type="inferred from homology"/>
<reference evidence="9 10" key="1">
    <citation type="submission" date="2022-03" db="EMBL/GenBank/DDBJ databases">
        <authorList>
            <person name="Nunn A."/>
            <person name="Chopra R."/>
            <person name="Nunn A."/>
            <person name="Contreras Garrido A."/>
        </authorList>
    </citation>
    <scope>NUCLEOTIDE SEQUENCE [LARGE SCALE GENOMIC DNA]</scope>
</reference>
<dbReference type="AlphaFoldDB" id="A0AAU9RZ96"/>
<evidence type="ECO:0000256" key="2">
    <source>
        <dbReference type="ARBA" id="ARBA00010489"/>
    </source>
</evidence>
<evidence type="ECO:0000256" key="6">
    <source>
        <dbReference type="ARBA" id="ARBA00022839"/>
    </source>
</evidence>
<feature type="non-terminal residue" evidence="9">
    <location>
        <position position="1"/>
    </location>
</feature>
<evidence type="ECO:0000313" key="10">
    <source>
        <dbReference type="Proteomes" id="UP000836841"/>
    </source>
</evidence>
<evidence type="ECO:0000256" key="5">
    <source>
        <dbReference type="ARBA" id="ARBA00022801"/>
    </source>
</evidence>
<feature type="domain" description="Exonuclease" evidence="8">
    <location>
        <begin position="128"/>
        <end position="291"/>
    </location>
</feature>
<accession>A0AAU9RZ96</accession>
<gene>
    <name evidence="9" type="ORF">TAV2_LOCUS9694</name>
</gene>
<keyword evidence="10" id="KW-1185">Reference proteome</keyword>
<dbReference type="InterPro" id="IPR036397">
    <property type="entry name" value="RNaseH_sf"/>
</dbReference>
<comment type="subcellular location">
    <subcellularLocation>
        <location evidence="1">Nucleus</location>
    </subcellularLocation>
</comment>
<sequence>KKCPACFKRYISSTGEFFYHLKFWHHSVHQPRCGVCLKHCRSFESVREHLHVTVPDGLSRPFKEKCSEIFAKQGCTLCLKVFEDATALAEHIKMCRLSPPPPFEPDILFPEVNASPARGLNTSGTRMKAMALDCEMVGGGDDGSLDLCATVCLVDQDEKVILFTLVQPQQTVTDYREAVTGLTEEDLKQGMRLEDVRDRVLEILRGDGGHLLIGHDLIHDMRCLQLQYPRALWRDTAKYEPLMKTNLVSHSLKYLTRSYLGYEIQCGKHNPYEDCVSVMRLYKKIRDQGLNSCTQNDKMKKQQELQNVYSNSTSAYVCWCHDN</sequence>
<dbReference type="GO" id="GO:0005634">
    <property type="term" value="C:nucleus"/>
    <property type="evidence" value="ECO:0007669"/>
    <property type="project" value="UniProtKB-SubCell"/>
</dbReference>
<evidence type="ECO:0000256" key="1">
    <source>
        <dbReference type="ARBA" id="ARBA00004123"/>
    </source>
</evidence>
<organism evidence="9 10">
    <name type="scientific">Thlaspi arvense</name>
    <name type="common">Field penny-cress</name>
    <dbReference type="NCBI Taxonomy" id="13288"/>
    <lineage>
        <taxon>Eukaryota</taxon>
        <taxon>Viridiplantae</taxon>
        <taxon>Streptophyta</taxon>
        <taxon>Embryophyta</taxon>
        <taxon>Tracheophyta</taxon>
        <taxon>Spermatophyta</taxon>
        <taxon>Magnoliopsida</taxon>
        <taxon>eudicotyledons</taxon>
        <taxon>Gunneridae</taxon>
        <taxon>Pentapetalae</taxon>
        <taxon>rosids</taxon>
        <taxon>malvids</taxon>
        <taxon>Brassicales</taxon>
        <taxon>Brassicaceae</taxon>
        <taxon>Thlaspideae</taxon>
        <taxon>Thlaspi</taxon>
    </lineage>
</organism>
<dbReference type="PANTHER" id="PTHR12801:SF123">
    <property type="entry name" value="RNA EXONUCLEASE 4"/>
    <property type="match status" value="1"/>
</dbReference>
<evidence type="ECO:0000313" key="9">
    <source>
        <dbReference type="EMBL" id="CAH2053306.1"/>
    </source>
</evidence>
<comment type="similarity">
    <text evidence="2">Belongs to the REXO4 family.</text>
</comment>
<name>A0AAU9RZ96_THLAR</name>
<dbReference type="GO" id="GO:0008408">
    <property type="term" value="F:3'-5' exonuclease activity"/>
    <property type="evidence" value="ECO:0007669"/>
    <property type="project" value="InterPro"/>
</dbReference>
<protein>
    <recommendedName>
        <fullName evidence="3">RNA exonuclease 4</fullName>
    </recommendedName>
</protein>
<dbReference type="InterPro" id="IPR013520">
    <property type="entry name" value="Ribonucl_H"/>
</dbReference>
<dbReference type="GO" id="GO:0006364">
    <property type="term" value="P:rRNA processing"/>
    <property type="evidence" value="ECO:0007669"/>
    <property type="project" value="InterPro"/>
</dbReference>
<evidence type="ECO:0000256" key="7">
    <source>
        <dbReference type="ARBA" id="ARBA00023242"/>
    </source>
</evidence>
<dbReference type="InterPro" id="IPR012337">
    <property type="entry name" value="RNaseH-like_sf"/>
</dbReference>
<dbReference type="EMBL" id="OU466859">
    <property type="protein sequence ID" value="CAH2053306.1"/>
    <property type="molecule type" value="Genomic_DNA"/>
</dbReference>
<dbReference type="CDD" id="cd06144">
    <property type="entry name" value="REX4_like"/>
    <property type="match status" value="1"/>
</dbReference>
<evidence type="ECO:0000256" key="4">
    <source>
        <dbReference type="ARBA" id="ARBA00022722"/>
    </source>
</evidence>
<dbReference type="Gene3D" id="3.30.420.10">
    <property type="entry name" value="Ribonuclease H-like superfamily/Ribonuclease H"/>
    <property type="match status" value="1"/>
</dbReference>